<comment type="caution">
    <text evidence="5">The sequence shown here is derived from an EMBL/GenBank/DDBJ whole genome shotgun (WGS) entry which is preliminary data.</text>
</comment>
<reference evidence="5" key="2">
    <citation type="journal article" date="2019" name="IMA Fungus">
        <title>Genome sequencing and comparison of five Tilletia species to identify candidate genes for the detection of regulated species infecting wheat.</title>
        <authorList>
            <person name="Nguyen H.D.T."/>
            <person name="Sultana T."/>
            <person name="Kesanakurti P."/>
            <person name="Hambleton S."/>
        </authorList>
    </citation>
    <scope>NUCLEOTIDE SEQUENCE</scope>
    <source>
        <strain evidence="5">DAOMC 236416</strain>
    </source>
</reference>
<dbReference type="Proteomes" id="UP000077521">
    <property type="component" value="Unassembled WGS sequence"/>
</dbReference>
<dbReference type="PANTHER" id="PTHR43618">
    <property type="entry name" value="7-ALPHA-HYDROXYSTEROID DEHYDROGENASE"/>
    <property type="match status" value="1"/>
</dbReference>
<dbReference type="EMBL" id="LWDF02000181">
    <property type="protein sequence ID" value="KAE8254724.1"/>
    <property type="molecule type" value="Genomic_DNA"/>
</dbReference>
<dbReference type="PRINTS" id="PR00080">
    <property type="entry name" value="SDRFAMILY"/>
</dbReference>
<dbReference type="SUPFAM" id="SSF51735">
    <property type="entry name" value="NAD(P)-binding Rossmann-fold domains"/>
    <property type="match status" value="1"/>
</dbReference>
<keyword evidence="2" id="KW-0521">NADP</keyword>
<gene>
    <name evidence="5" type="ORF">A4X13_0g3304</name>
</gene>
<dbReference type="PRINTS" id="PR00081">
    <property type="entry name" value="GDHRDH"/>
</dbReference>
<reference evidence="5" key="1">
    <citation type="submission" date="2016-04" db="EMBL/GenBank/DDBJ databases">
        <authorList>
            <person name="Nguyen H.D."/>
            <person name="Samba Siva P."/>
            <person name="Cullis J."/>
            <person name="Levesque C.A."/>
            <person name="Hambleton S."/>
        </authorList>
    </citation>
    <scope>NUCLEOTIDE SEQUENCE</scope>
    <source>
        <strain evidence="5">DAOMC 236416</strain>
    </source>
</reference>
<evidence type="ECO:0000313" key="6">
    <source>
        <dbReference type="Proteomes" id="UP000077521"/>
    </source>
</evidence>
<dbReference type="AlphaFoldDB" id="A0A177TB02"/>
<dbReference type="FunFam" id="3.40.50.720:FF:000084">
    <property type="entry name" value="Short-chain dehydrogenase reductase"/>
    <property type="match status" value="1"/>
</dbReference>
<dbReference type="InterPro" id="IPR052178">
    <property type="entry name" value="Sec_Metab_Biosynth_SDR"/>
</dbReference>
<sequence length="297" mass="31245">MSLPSFAAADLFGRLNGAVALVTGGGTGIGLYASRALAANGAKVYITGRRLEKLNEAVEIHGKGLPGSLVALQLDVTDKAQLEKVAAEVRAKDGRLDVLINNSGIAGPVTKFENGVKDAQEYSSKHLSNESFEQWTNVFNTNVAAVFFSTMTFLPLLEAGLKKPFREGFTPSVINITSISGTVKTAQNHFAYNSSKAAATHLTKMLSHEINYGHKAAPGIRVNSIAPGLFPSEMTSSGSQKGGHTEENDVSIAPPNGKVGTASEMASAVLFLVNNTFMQGQNVHVDGGWITIVPSSA</sequence>
<protein>
    <submittedName>
        <fullName evidence="5">Uncharacterized protein</fullName>
    </submittedName>
</protein>
<evidence type="ECO:0000256" key="2">
    <source>
        <dbReference type="ARBA" id="ARBA00022857"/>
    </source>
</evidence>
<evidence type="ECO:0000256" key="1">
    <source>
        <dbReference type="ARBA" id="ARBA00006484"/>
    </source>
</evidence>
<dbReference type="PANTHER" id="PTHR43618:SF4">
    <property type="entry name" value="SHORT CHAIN DEHYDROGENASE_REDUCTASE FAMILY (AFU_ORTHOLOGUE AFUA_7G04540)"/>
    <property type="match status" value="1"/>
</dbReference>
<evidence type="ECO:0000256" key="4">
    <source>
        <dbReference type="RuleBase" id="RU000363"/>
    </source>
</evidence>
<dbReference type="GO" id="GO:0016491">
    <property type="term" value="F:oxidoreductase activity"/>
    <property type="evidence" value="ECO:0007669"/>
    <property type="project" value="UniProtKB-KW"/>
</dbReference>
<keyword evidence="6" id="KW-1185">Reference proteome</keyword>
<accession>A0A177TB02</accession>
<dbReference type="PROSITE" id="PS00061">
    <property type="entry name" value="ADH_SHORT"/>
    <property type="match status" value="1"/>
</dbReference>
<evidence type="ECO:0000313" key="5">
    <source>
        <dbReference type="EMBL" id="KAE8254724.1"/>
    </source>
</evidence>
<dbReference type="InterPro" id="IPR020904">
    <property type="entry name" value="Sc_DH/Rdtase_CS"/>
</dbReference>
<evidence type="ECO:0000256" key="3">
    <source>
        <dbReference type="ARBA" id="ARBA00023002"/>
    </source>
</evidence>
<proteinExistence type="inferred from homology"/>
<name>A0A177TB02_9BASI</name>
<dbReference type="Pfam" id="PF00106">
    <property type="entry name" value="adh_short"/>
    <property type="match status" value="1"/>
</dbReference>
<comment type="similarity">
    <text evidence="1 4">Belongs to the short-chain dehydrogenases/reductases (SDR) family.</text>
</comment>
<dbReference type="Gene3D" id="3.40.50.720">
    <property type="entry name" value="NAD(P)-binding Rossmann-like Domain"/>
    <property type="match status" value="1"/>
</dbReference>
<dbReference type="InterPro" id="IPR036291">
    <property type="entry name" value="NAD(P)-bd_dom_sf"/>
</dbReference>
<organism evidence="5 6">
    <name type="scientific">Tilletia indica</name>
    <dbReference type="NCBI Taxonomy" id="43049"/>
    <lineage>
        <taxon>Eukaryota</taxon>
        <taxon>Fungi</taxon>
        <taxon>Dikarya</taxon>
        <taxon>Basidiomycota</taxon>
        <taxon>Ustilaginomycotina</taxon>
        <taxon>Exobasidiomycetes</taxon>
        <taxon>Tilletiales</taxon>
        <taxon>Tilletiaceae</taxon>
        <taxon>Tilletia</taxon>
    </lineage>
</organism>
<dbReference type="InterPro" id="IPR002347">
    <property type="entry name" value="SDR_fam"/>
</dbReference>
<keyword evidence="3" id="KW-0560">Oxidoreductase</keyword>
<dbReference type="CDD" id="cd05233">
    <property type="entry name" value="SDR_c"/>
    <property type="match status" value="1"/>
</dbReference>